<organism evidence="1 2">
    <name type="scientific">Actinoplanes oblitus</name>
    <dbReference type="NCBI Taxonomy" id="3040509"/>
    <lineage>
        <taxon>Bacteria</taxon>
        <taxon>Bacillati</taxon>
        <taxon>Actinomycetota</taxon>
        <taxon>Actinomycetes</taxon>
        <taxon>Micromonosporales</taxon>
        <taxon>Micromonosporaceae</taxon>
        <taxon>Actinoplanes</taxon>
    </lineage>
</organism>
<proteinExistence type="predicted"/>
<keyword evidence="2" id="KW-1185">Reference proteome</keyword>
<dbReference type="RefSeq" id="WP_284917098.1">
    <property type="nucleotide sequence ID" value="NZ_CP126980.1"/>
</dbReference>
<dbReference type="Proteomes" id="UP001240150">
    <property type="component" value="Chromosome"/>
</dbReference>
<evidence type="ECO:0000313" key="1">
    <source>
        <dbReference type="EMBL" id="WIM95786.1"/>
    </source>
</evidence>
<name>A0ABY8WD35_9ACTN</name>
<accession>A0ABY8WD35</accession>
<gene>
    <name evidence="1" type="ORF">ACTOB_007918</name>
</gene>
<evidence type="ECO:0000313" key="2">
    <source>
        <dbReference type="Proteomes" id="UP001240150"/>
    </source>
</evidence>
<reference evidence="1 2" key="1">
    <citation type="submission" date="2023-06" db="EMBL/GenBank/DDBJ databases">
        <authorList>
            <person name="Yushchuk O."/>
            <person name="Binda E."/>
            <person name="Ruckert-Reed C."/>
            <person name="Fedorenko V."/>
            <person name="Kalinowski J."/>
            <person name="Marinelli F."/>
        </authorList>
    </citation>
    <scope>NUCLEOTIDE SEQUENCE [LARGE SCALE GENOMIC DNA]</scope>
    <source>
        <strain evidence="1 2">NRRL 3884</strain>
    </source>
</reference>
<sequence>MSNNTVERVRVLAGHTSPETAYLVEDYPYGRVLRCQIRYWIETASKGAKKGMQRFVRQTTNPKVAGEPWNKPHAGQYAPLVFLYLDGDDYVQHIGVSEYGIDPHADARLRLMGIYEQMSTEQRARYDALLAVSRRYEEPWQQWEATIAAMAEHIRSTGEDPVLTNGLWEWPAGRAYVTDHNLPVYVTAARQQLTAEQ</sequence>
<protein>
    <submittedName>
        <fullName evidence="1">Uncharacterized protein</fullName>
    </submittedName>
</protein>
<dbReference type="EMBL" id="CP126980">
    <property type="protein sequence ID" value="WIM95786.1"/>
    <property type="molecule type" value="Genomic_DNA"/>
</dbReference>